<reference evidence="11 12" key="1">
    <citation type="submission" date="2019-07" db="EMBL/GenBank/DDBJ databases">
        <authorList>
            <person name="Kim J."/>
        </authorList>
    </citation>
    <scope>NUCLEOTIDE SEQUENCE [LARGE SCALE GENOMIC DNA]</scope>
    <source>
        <strain evidence="11 12">N4</strain>
    </source>
</reference>
<evidence type="ECO:0000256" key="4">
    <source>
        <dbReference type="ARBA" id="ARBA00022679"/>
    </source>
</evidence>
<dbReference type="GO" id="GO:0016746">
    <property type="term" value="F:acyltransferase activity"/>
    <property type="evidence" value="ECO:0007669"/>
    <property type="project" value="UniProtKB-KW"/>
</dbReference>
<feature type="transmembrane region" description="Helical" evidence="10">
    <location>
        <begin position="152"/>
        <end position="170"/>
    </location>
</feature>
<dbReference type="AlphaFoldDB" id="A0A559J0R7"/>
<feature type="transmembrane region" description="Helical" evidence="10">
    <location>
        <begin position="402"/>
        <end position="420"/>
    </location>
</feature>
<keyword evidence="3 9" id="KW-1003">Cell membrane</keyword>
<dbReference type="OrthoDB" id="9805788at2"/>
<sequence>MVFSSIPFLFLFLPGVLAIYYGLLRKRQARNVFLLIASLVFYAWGEPVYVLLMIVSFMGNYLFGLWVHKYRDHLKMSHIIITAMLIFNLGILGFFKYLGFLVGIINNLLNVQLDVPHLTLPIGISFYTFQGISYVIDIYRRDAQPLTNPLDVGLYIALFMQLVAGPIVRFKTVAKQIYERQENESDFVSGISRFIEGLAVKVLLANNFALLADTAFSLEGYELSVMLAWMGAVAYGLQIFFDFSGYSAMAIGLAKMFGFHFEENFNAPYISRTVSEFWRRWHISLGTWFRDNVYIPLGGSRVSKWKVVRNLFVVWLLTGLWHGADWTFIAWGIQFFLFIMLEKLLALESFFAKNKVLGHMYVIFVVLFGWVLFRSHNIAHAFEYMRSMFGLNSNAAIGDKAMFYASEYMLLFIIGIISCLPLKKWILKRHANLLSRPVTYTYQVVMAALFIFSIAYLVKGSYNPFIYFNF</sequence>
<keyword evidence="8 9" id="KW-0012">Acyltransferase</keyword>
<name>A0A559J0R7_9BACL</name>
<evidence type="ECO:0000256" key="10">
    <source>
        <dbReference type="SAM" id="Phobius"/>
    </source>
</evidence>
<gene>
    <name evidence="11" type="ORF">FPZ44_10660</name>
</gene>
<keyword evidence="4 9" id="KW-0808">Transferase</keyword>
<feature type="transmembrane region" description="Helical" evidence="10">
    <location>
        <begin position="307"/>
        <end position="323"/>
    </location>
</feature>
<evidence type="ECO:0000256" key="6">
    <source>
        <dbReference type="ARBA" id="ARBA00022989"/>
    </source>
</evidence>
<evidence type="ECO:0000256" key="7">
    <source>
        <dbReference type="ARBA" id="ARBA00023136"/>
    </source>
</evidence>
<dbReference type="PIRSF" id="PIRSF500217">
    <property type="entry name" value="AlgI"/>
    <property type="match status" value="1"/>
</dbReference>
<evidence type="ECO:0000313" key="12">
    <source>
        <dbReference type="Proteomes" id="UP000318102"/>
    </source>
</evidence>
<evidence type="ECO:0000313" key="11">
    <source>
        <dbReference type="EMBL" id="TVX93474.1"/>
    </source>
</evidence>
<evidence type="ECO:0000256" key="1">
    <source>
        <dbReference type="ARBA" id="ARBA00004651"/>
    </source>
</evidence>
<comment type="similarity">
    <text evidence="2 9">Belongs to the membrane-bound acyltransferase family.</text>
</comment>
<dbReference type="PANTHER" id="PTHR13285">
    <property type="entry name" value="ACYLTRANSFERASE"/>
    <property type="match status" value="1"/>
</dbReference>
<feature type="transmembrane region" description="Helical" evidence="10">
    <location>
        <begin position="359"/>
        <end position="382"/>
    </location>
</feature>
<dbReference type="PIRSF" id="PIRSF016636">
    <property type="entry name" value="AlgI_DltB"/>
    <property type="match status" value="1"/>
</dbReference>
<evidence type="ECO:0000256" key="3">
    <source>
        <dbReference type="ARBA" id="ARBA00022475"/>
    </source>
</evidence>
<proteinExistence type="inferred from homology"/>
<dbReference type="InterPro" id="IPR004299">
    <property type="entry name" value="MBOAT_fam"/>
</dbReference>
<evidence type="ECO:0000256" key="5">
    <source>
        <dbReference type="ARBA" id="ARBA00022692"/>
    </source>
</evidence>
<dbReference type="GO" id="GO:0005886">
    <property type="term" value="C:plasma membrane"/>
    <property type="evidence" value="ECO:0007669"/>
    <property type="project" value="UniProtKB-SubCell"/>
</dbReference>
<dbReference type="GO" id="GO:0042121">
    <property type="term" value="P:alginic acid biosynthetic process"/>
    <property type="evidence" value="ECO:0007669"/>
    <property type="project" value="InterPro"/>
</dbReference>
<dbReference type="InterPro" id="IPR051085">
    <property type="entry name" value="MB_O-acyltransferase"/>
</dbReference>
<dbReference type="Pfam" id="PF03062">
    <property type="entry name" value="MBOAT"/>
    <property type="match status" value="1"/>
</dbReference>
<comment type="subcellular location">
    <subcellularLocation>
        <location evidence="1">Cell membrane</location>
        <topology evidence="1">Multi-pass membrane protein</topology>
    </subcellularLocation>
</comment>
<dbReference type="Proteomes" id="UP000318102">
    <property type="component" value="Unassembled WGS sequence"/>
</dbReference>
<comment type="caution">
    <text evidence="11">The sequence shown here is derived from an EMBL/GenBank/DDBJ whole genome shotgun (WGS) entry which is preliminary data.</text>
</comment>
<evidence type="ECO:0000256" key="8">
    <source>
        <dbReference type="ARBA" id="ARBA00023315"/>
    </source>
</evidence>
<feature type="transmembrane region" description="Helical" evidence="10">
    <location>
        <begin position="223"/>
        <end position="241"/>
    </location>
</feature>
<dbReference type="InterPro" id="IPR028362">
    <property type="entry name" value="AlgI"/>
</dbReference>
<protein>
    <submittedName>
        <fullName evidence="11">MBOAT family protein</fullName>
    </submittedName>
</protein>
<keyword evidence="7 9" id="KW-0472">Membrane</keyword>
<keyword evidence="12" id="KW-1185">Reference proteome</keyword>
<keyword evidence="5 10" id="KW-0812">Transmembrane</keyword>
<dbReference type="InterPro" id="IPR024194">
    <property type="entry name" value="Ac/AlaTfrase_AlgI/DltB"/>
</dbReference>
<keyword evidence="6 10" id="KW-1133">Transmembrane helix</keyword>
<evidence type="ECO:0000256" key="2">
    <source>
        <dbReference type="ARBA" id="ARBA00010323"/>
    </source>
</evidence>
<feature type="transmembrane region" description="Helical" evidence="10">
    <location>
        <begin position="29"/>
        <end position="44"/>
    </location>
</feature>
<dbReference type="RefSeq" id="WP_144990000.1">
    <property type="nucleotide sequence ID" value="NZ_VNJK01000001.1"/>
</dbReference>
<evidence type="ECO:0000256" key="9">
    <source>
        <dbReference type="PIRNR" id="PIRNR016636"/>
    </source>
</evidence>
<feature type="transmembrane region" description="Helical" evidence="10">
    <location>
        <begin position="6"/>
        <end position="24"/>
    </location>
</feature>
<dbReference type="PANTHER" id="PTHR13285:SF23">
    <property type="entry name" value="TEICHOIC ACID D-ALANYLTRANSFERASE"/>
    <property type="match status" value="1"/>
</dbReference>
<feature type="transmembrane region" description="Helical" evidence="10">
    <location>
        <begin position="79"/>
        <end position="105"/>
    </location>
</feature>
<dbReference type="EMBL" id="VNJK01000001">
    <property type="protein sequence ID" value="TVX93474.1"/>
    <property type="molecule type" value="Genomic_DNA"/>
</dbReference>
<organism evidence="11 12">
    <name type="scientific">Paenibacillus agilis</name>
    <dbReference type="NCBI Taxonomy" id="3020863"/>
    <lineage>
        <taxon>Bacteria</taxon>
        <taxon>Bacillati</taxon>
        <taxon>Bacillota</taxon>
        <taxon>Bacilli</taxon>
        <taxon>Bacillales</taxon>
        <taxon>Paenibacillaceae</taxon>
        <taxon>Paenibacillus</taxon>
    </lineage>
</organism>
<feature type="transmembrane region" description="Helical" evidence="10">
    <location>
        <begin position="50"/>
        <end position="67"/>
    </location>
</feature>
<feature type="transmembrane region" description="Helical" evidence="10">
    <location>
        <begin position="440"/>
        <end position="458"/>
    </location>
</feature>
<accession>A0A559J0R7</accession>